<protein>
    <submittedName>
        <fullName evidence="1">Uncharacterized protein</fullName>
    </submittedName>
</protein>
<sequence length="24" mass="2860">MNQFLLVLRRVSTCTYCQCIQLQV</sequence>
<dbReference type="EMBL" id="GBRH01258023">
    <property type="protein sequence ID" value="JAD39872.1"/>
    <property type="molecule type" value="Transcribed_RNA"/>
</dbReference>
<reference evidence="1" key="1">
    <citation type="submission" date="2014-09" db="EMBL/GenBank/DDBJ databases">
        <authorList>
            <person name="Magalhaes I.L.F."/>
            <person name="Oliveira U."/>
            <person name="Santos F.R."/>
            <person name="Vidigal T.H.D.A."/>
            <person name="Brescovit A.D."/>
            <person name="Santos A.J."/>
        </authorList>
    </citation>
    <scope>NUCLEOTIDE SEQUENCE</scope>
    <source>
        <tissue evidence="1">Shoot tissue taken approximately 20 cm above the soil surface</tissue>
    </source>
</reference>
<proteinExistence type="predicted"/>
<evidence type="ECO:0000313" key="1">
    <source>
        <dbReference type="EMBL" id="JAD39872.1"/>
    </source>
</evidence>
<accession>A0A0A8ZYK9</accession>
<organism evidence="1">
    <name type="scientific">Arundo donax</name>
    <name type="common">Giant reed</name>
    <name type="synonym">Donax arundinaceus</name>
    <dbReference type="NCBI Taxonomy" id="35708"/>
    <lineage>
        <taxon>Eukaryota</taxon>
        <taxon>Viridiplantae</taxon>
        <taxon>Streptophyta</taxon>
        <taxon>Embryophyta</taxon>
        <taxon>Tracheophyta</taxon>
        <taxon>Spermatophyta</taxon>
        <taxon>Magnoliopsida</taxon>
        <taxon>Liliopsida</taxon>
        <taxon>Poales</taxon>
        <taxon>Poaceae</taxon>
        <taxon>PACMAD clade</taxon>
        <taxon>Arundinoideae</taxon>
        <taxon>Arundineae</taxon>
        <taxon>Arundo</taxon>
    </lineage>
</organism>
<reference evidence="1" key="2">
    <citation type="journal article" date="2015" name="Data Brief">
        <title>Shoot transcriptome of the giant reed, Arundo donax.</title>
        <authorList>
            <person name="Barrero R.A."/>
            <person name="Guerrero F.D."/>
            <person name="Moolhuijzen P."/>
            <person name="Goolsby J.A."/>
            <person name="Tidwell J."/>
            <person name="Bellgard S.E."/>
            <person name="Bellgard M.I."/>
        </authorList>
    </citation>
    <scope>NUCLEOTIDE SEQUENCE</scope>
    <source>
        <tissue evidence="1">Shoot tissue taken approximately 20 cm above the soil surface</tissue>
    </source>
</reference>
<dbReference type="AlphaFoldDB" id="A0A0A8ZYK9"/>
<name>A0A0A8ZYK9_ARUDO</name>